<protein>
    <submittedName>
        <fullName evidence="3">Beta-lactamase regulating signal transducer with metallopeptidase domain</fullName>
    </submittedName>
</protein>
<dbReference type="EMBL" id="RSDW01000001">
    <property type="protein sequence ID" value="RSL15470.1"/>
    <property type="molecule type" value="Genomic_DNA"/>
</dbReference>
<name>A0A428MF10_9BACT</name>
<dbReference type="AlphaFoldDB" id="A0A428MF10"/>
<accession>A0A428MF10</accession>
<feature type="transmembrane region" description="Helical" evidence="1">
    <location>
        <begin position="90"/>
        <end position="111"/>
    </location>
</feature>
<dbReference type="OrthoDB" id="118164at2"/>
<dbReference type="Proteomes" id="UP000269669">
    <property type="component" value="Unassembled WGS sequence"/>
</dbReference>
<dbReference type="RefSeq" id="WP_125484205.1">
    <property type="nucleotide sequence ID" value="NZ_RSDW01000001.1"/>
</dbReference>
<keyword evidence="1" id="KW-0472">Membrane</keyword>
<keyword evidence="1" id="KW-1133">Transmembrane helix</keyword>
<feature type="transmembrane region" description="Helical" evidence="1">
    <location>
        <begin position="50"/>
        <end position="70"/>
    </location>
</feature>
<feature type="transmembrane region" description="Helical" evidence="1">
    <location>
        <begin position="291"/>
        <end position="310"/>
    </location>
</feature>
<evidence type="ECO:0000256" key="1">
    <source>
        <dbReference type="SAM" id="Phobius"/>
    </source>
</evidence>
<organism evidence="3 4">
    <name type="scientific">Edaphobacter aggregans</name>
    <dbReference type="NCBI Taxonomy" id="570835"/>
    <lineage>
        <taxon>Bacteria</taxon>
        <taxon>Pseudomonadati</taxon>
        <taxon>Acidobacteriota</taxon>
        <taxon>Terriglobia</taxon>
        <taxon>Terriglobales</taxon>
        <taxon>Acidobacteriaceae</taxon>
        <taxon>Edaphobacter</taxon>
    </lineage>
</organism>
<evidence type="ECO:0000313" key="3">
    <source>
        <dbReference type="EMBL" id="RSL15470.1"/>
    </source>
</evidence>
<evidence type="ECO:0000259" key="2">
    <source>
        <dbReference type="Pfam" id="PF05569"/>
    </source>
</evidence>
<keyword evidence="4" id="KW-1185">Reference proteome</keyword>
<gene>
    <name evidence="3" type="ORF">EDE15_0959</name>
</gene>
<evidence type="ECO:0000313" key="4">
    <source>
        <dbReference type="Proteomes" id="UP000269669"/>
    </source>
</evidence>
<dbReference type="InterPro" id="IPR052173">
    <property type="entry name" value="Beta-lactam_resp_regulator"/>
</dbReference>
<feature type="domain" description="Peptidase M56" evidence="2">
    <location>
        <begin position="90"/>
        <end position="279"/>
    </location>
</feature>
<dbReference type="Pfam" id="PF05569">
    <property type="entry name" value="Peptidase_M56"/>
    <property type="match status" value="1"/>
</dbReference>
<keyword evidence="1" id="KW-0812">Transmembrane</keyword>
<sequence length="437" mass="48116">MVPTAMLSLENLSQLAASSLLSSIWQGILLAAGVTLFLQLVPKTTATIRFTIWTTLFLVLALLPFLNAFSVAPTRALGTHSAVVQLDIRWSFAIAALWALFSLVSAVKLAITAFRLRQLWKRATPVETSADWSALPSNSRSAQLCTSTEIDRPSVIGFFSPRILIPKWLFDKLTPSELKQIVLHELGHLNRADDWLNLIQKLALVLFPLNPALIWIEKRLCFEREIACDDAVLRLTKAPKAYATCLTSLAERTLDHRAMSLSLGAWEKQSELSRRVHNILLHAEGMSRPQAALLLGGVSLALVSGATGLLHCPQFISFSGPQSAIAAVRAEAQVSPAAEFHAVAFHPSAAGPRPILLKASMPATQPSTPITLTKQKQHRHTAQRLKKTTNAAHQAYMLTNWPEQDRPRIILTVTDQHQFLAPYAAMHTDSGWLVIQL</sequence>
<dbReference type="PANTHER" id="PTHR34978">
    <property type="entry name" value="POSSIBLE SENSOR-TRANSDUCER PROTEIN BLAR"/>
    <property type="match status" value="1"/>
</dbReference>
<dbReference type="PANTHER" id="PTHR34978:SF3">
    <property type="entry name" value="SLR0241 PROTEIN"/>
    <property type="match status" value="1"/>
</dbReference>
<feature type="transmembrane region" description="Helical" evidence="1">
    <location>
        <begin position="20"/>
        <end position="38"/>
    </location>
</feature>
<comment type="caution">
    <text evidence="3">The sequence shown here is derived from an EMBL/GenBank/DDBJ whole genome shotgun (WGS) entry which is preliminary data.</text>
</comment>
<dbReference type="InterPro" id="IPR008756">
    <property type="entry name" value="Peptidase_M56"/>
</dbReference>
<proteinExistence type="predicted"/>
<reference evidence="3 4" key="1">
    <citation type="submission" date="2018-12" db="EMBL/GenBank/DDBJ databases">
        <title>Sequencing of bacterial isolates from soil warming experiment in Harvard Forest, Massachusetts, USA.</title>
        <authorList>
            <person name="Deangelis K."/>
        </authorList>
    </citation>
    <scope>NUCLEOTIDE SEQUENCE [LARGE SCALE GENOMIC DNA]</scope>
    <source>
        <strain evidence="3 4">EB153</strain>
    </source>
</reference>
<dbReference type="CDD" id="cd07341">
    <property type="entry name" value="M56_BlaR1_MecR1_like"/>
    <property type="match status" value="1"/>
</dbReference>